<reference evidence="1 2" key="2">
    <citation type="journal article" date="2018" name="New Phytol.">
        <title>High intraspecific genome diversity in the model arbuscular mycorrhizal symbiont Rhizophagus irregularis.</title>
        <authorList>
            <person name="Chen E.C.H."/>
            <person name="Morin E."/>
            <person name="Beaudet D."/>
            <person name="Noel J."/>
            <person name="Yildirir G."/>
            <person name="Ndikumana S."/>
            <person name="Charron P."/>
            <person name="St-Onge C."/>
            <person name="Giorgi J."/>
            <person name="Kruger M."/>
            <person name="Marton T."/>
            <person name="Ropars J."/>
            <person name="Grigoriev I.V."/>
            <person name="Hainaut M."/>
            <person name="Henrissat B."/>
            <person name="Roux C."/>
            <person name="Martin F."/>
            <person name="Corradi N."/>
        </authorList>
    </citation>
    <scope>NUCLEOTIDE SEQUENCE [LARGE SCALE GENOMIC DNA]</scope>
    <source>
        <strain evidence="1 2">DAOM 197198</strain>
    </source>
</reference>
<dbReference type="AlphaFoldDB" id="A0A2P4NZE2"/>
<evidence type="ECO:0000313" key="1">
    <source>
        <dbReference type="EMBL" id="POG58478.1"/>
    </source>
</evidence>
<organism evidence="1 2">
    <name type="scientific">Rhizophagus irregularis (strain DAOM 181602 / DAOM 197198 / MUCL 43194)</name>
    <name type="common">Arbuscular mycorrhizal fungus</name>
    <name type="synonym">Glomus intraradices</name>
    <dbReference type="NCBI Taxonomy" id="747089"/>
    <lineage>
        <taxon>Eukaryota</taxon>
        <taxon>Fungi</taxon>
        <taxon>Fungi incertae sedis</taxon>
        <taxon>Mucoromycota</taxon>
        <taxon>Glomeromycotina</taxon>
        <taxon>Glomeromycetes</taxon>
        <taxon>Glomerales</taxon>
        <taxon>Glomeraceae</taxon>
        <taxon>Rhizophagus</taxon>
    </lineage>
</organism>
<keyword evidence="2" id="KW-1185">Reference proteome</keyword>
<gene>
    <name evidence="1" type="ORF">GLOIN_2v1488560</name>
</gene>
<protein>
    <submittedName>
        <fullName evidence="1">Uncharacterized protein</fullName>
    </submittedName>
</protein>
<proteinExistence type="predicted"/>
<dbReference type="EMBL" id="AUPC02000527">
    <property type="protein sequence ID" value="POG58478.1"/>
    <property type="molecule type" value="Genomic_DNA"/>
</dbReference>
<evidence type="ECO:0000313" key="2">
    <source>
        <dbReference type="Proteomes" id="UP000018888"/>
    </source>
</evidence>
<dbReference type="Proteomes" id="UP000018888">
    <property type="component" value="Unassembled WGS sequence"/>
</dbReference>
<feature type="non-terminal residue" evidence="1">
    <location>
        <position position="1"/>
    </location>
</feature>
<accession>A0A2P4NZE2</accession>
<comment type="caution">
    <text evidence="1">The sequence shown here is derived from an EMBL/GenBank/DDBJ whole genome shotgun (WGS) entry which is preliminary data.</text>
</comment>
<name>A0A2P4NZE2_RHIID</name>
<sequence length="287" mass="33573">DKDYFLYYQNLIQCIKNILAIPDITQNYALSYENFEYNGESIYGEQNTGKWQYPIWHRNKQNAKQLLGYLPILEAANKDLIKRQAISIRMSQHSVNPAKTPRTCKFSARLFEFSLQDANTFFNEKKNSVDNKMQTSFARFIGYLDSYLDLLDGFTIIGKTQINIYGSVTLENGAIMRDTNRYHNKVWFSDIAISMDSEESNDYISDKGLCYGQVLLLAEVLTDQPLNLALIQWYDFKSKRNPYLYGCPHLKLIELYNFVAIESIHGIIHIVPRFDKQNEYFVNKYIF</sequence>
<reference evidence="1 2" key="1">
    <citation type="journal article" date="2013" name="Proc. Natl. Acad. Sci. U.S.A.">
        <title>Genome of an arbuscular mycorrhizal fungus provides insight into the oldest plant symbiosis.</title>
        <authorList>
            <person name="Tisserant E."/>
            <person name="Malbreil M."/>
            <person name="Kuo A."/>
            <person name="Kohler A."/>
            <person name="Symeonidi A."/>
            <person name="Balestrini R."/>
            <person name="Charron P."/>
            <person name="Duensing N."/>
            <person name="Frei Dit Frey N."/>
            <person name="Gianinazzi-Pearson V."/>
            <person name="Gilbert L.B."/>
            <person name="Handa Y."/>
            <person name="Herr J.R."/>
            <person name="Hijri M."/>
            <person name="Koul R."/>
            <person name="Kawaguchi M."/>
            <person name="Krajinski F."/>
            <person name="Lammers P.J."/>
            <person name="Masclaux F.G."/>
            <person name="Murat C."/>
            <person name="Morin E."/>
            <person name="Ndikumana S."/>
            <person name="Pagni M."/>
            <person name="Petitpierre D."/>
            <person name="Requena N."/>
            <person name="Rosikiewicz P."/>
            <person name="Riley R."/>
            <person name="Saito K."/>
            <person name="San Clemente H."/>
            <person name="Shapiro H."/>
            <person name="van Tuinen D."/>
            <person name="Becard G."/>
            <person name="Bonfante P."/>
            <person name="Paszkowski U."/>
            <person name="Shachar-Hill Y.Y."/>
            <person name="Tuskan G.A."/>
            <person name="Young P.W."/>
            <person name="Sanders I.R."/>
            <person name="Henrissat B."/>
            <person name="Rensing S.A."/>
            <person name="Grigoriev I.V."/>
            <person name="Corradi N."/>
            <person name="Roux C."/>
            <person name="Martin F."/>
        </authorList>
    </citation>
    <scope>NUCLEOTIDE SEQUENCE [LARGE SCALE GENOMIC DNA]</scope>
    <source>
        <strain evidence="1 2">DAOM 197198</strain>
    </source>
</reference>
<dbReference type="VEuPathDB" id="FungiDB:RhiirFUN_008803"/>